<feature type="region of interest" description="Disordered" evidence="1">
    <location>
        <begin position="308"/>
        <end position="329"/>
    </location>
</feature>
<evidence type="ECO:0000256" key="1">
    <source>
        <dbReference type="SAM" id="MobiDB-lite"/>
    </source>
</evidence>
<reference evidence="2" key="1">
    <citation type="submission" date="2020-05" db="EMBL/GenBank/DDBJ databases">
        <authorList>
            <person name="Chiriac C."/>
            <person name="Salcher M."/>
            <person name="Ghai R."/>
            <person name="Kavagutti S V."/>
        </authorList>
    </citation>
    <scope>NUCLEOTIDE SEQUENCE</scope>
</reference>
<accession>A0A6J6PFV0</accession>
<gene>
    <name evidence="2" type="ORF">UFOPK2366_01086</name>
</gene>
<dbReference type="EMBL" id="CAEZXM010000195">
    <property type="protein sequence ID" value="CAB4697539.1"/>
    <property type="molecule type" value="Genomic_DNA"/>
</dbReference>
<dbReference type="AlphaFoldDB" id="A0A6J6PFV0"/>
<name>A0A6J6PFV0_9ZZZZ</name>
<organism evidence="2">
    <name type="scientific">freshwater metagenome</name>
    <dbReference type="NCBI Taxonomy" id="449393"/>
    <lineage>
        <taxon>unclassified sequences</taxon>
        <taxon>metagenomes</taxon>
        <taxon>ecological metagenomes</taxon>
    </lineage>
</organism>
<proteinExistence type="predicted"/>
<protein>
    <submittedName>
        <fullName evidence="2">Unannotated protein</fullName>
    </submittedName>
</protein>
<evidence type="ECO:0000313" key="2">
    <source>
        <dbReference type="EMBL" id="CAB4697539.1"/>
    </source>
</evidence>
<sequence length="336" mass="36792">MIGGDGIDGAVGEALTHRNHVGEFAQRWVHLEDGVEARQQFVGEREVMRCRLGRNEQSFSLGSANEVDALRRRQVQKVNRGAGEPRQFDIAKHHQFFGYRWPSGNTKARATAALVHHGTLGEAAHFAVLREQNAEALCILKGPAHEQRILHACAVVGEDMHASSSEFGHWGEHLASAADGDATAGQHFAQPGMLAEAAHHLYHRNAVVRRLGVRHRNDCGEATQRRSTRTSFDSLGFFAARLTQVHVQIDKTWADHAAAGVEHSIASERRPNLGDDTALDTNIANLLTALVENCAALDNDRCVVHVSHDASPANPEPLPRRSNKTAMRTLTPLVTC</sequence>